<dbReference type="OrthoDB" id="18042at2759"/>
<protein>
    <submittedName>
        <fullName evidence="1 3">Uncharacterized protein</fullName>
    </submittedName>
</protein>
<evidence type="ECO:0000313" key="1">
    <source>
        <dbReference type="EMBL" id="VDP02464.1"/>
    </source>
</evidence>
<evidence type="ECO:0000313" key="2">
    <source>
        <dbReference type="Proteomes" id="UP000270296"/>
    </source>
</evidence>
<name>A0A183IJM2_9BILA</name>
<accession>A0A183IJM2</accession>
<reference evidence="1 2" key="2">
    <citation type="submission" date="2018-11" db="EMBL/GenBank/DDBJ databases">
        <authorList>
            <consortium name="Pathogen Informatics"/>
        </authorList>
    </citation>
    <scope>NUCLEOTIDE SEQUENCE [LARGE SCALE GENOMIC DNA]</scope>
</reference>
<gene>
    <name evidence="1" type="ORF">SBAD_LOCUS3818</name>
</gene>
<dbReference type="EMBL" id="UZAM01007968">
    <property type="protein sequence ID" value="VDP02464.1"/>
    <property type="molecule type" value="Genomic_DNA"/>
</dbReference>
<dbReference type="Proteomes" id="UP000270296">
    <property type="component" value="Unassembled WGS sequence"/>
</dbReference>
<reference evidence="3" key="1">
    <citation type="submission" date="2016-06" db="UniProtKB">
        <authorList>
            <consortium name="WormBaseParasite"/>
        </authorList>
    </citation>
    <scope>IDENTIFICATION</scope>
</reference>
<evidence type="ECO:0000313" key="3">
    <source>
        <dbReference type="WBParaSite" id="SBAD_0000398901-mRNA-1"/>
    </source>
</evidence>
<keyword evidence="2" id="KW-1185">Reference proteome</keyword>
<organism evidence="3">
    <name type="scientific">Soboliphyme baturini</name>
    <dbReference type="NCBI Taxonomy" id="241478"/>
    <lineage>
        <taxon>Eukaryota</taxon>
        <taxon>Metazoa</taxon>
        <taxon>Ecdysozoa</taxon>
        <taxon>Nematoda</taxon>
        <taxon>Enoplea</taxon>
        <taxon>Dorylaimia</taxon>
        <taxon>Dioctophymatida</taxon>
        <taxon>Dioctophymatoidea</taxon>
        <taxon>Soboliphymatidae</taxon>
        <taxon>Soboliphyme</taxon>
    </lineage>
</organism>
<proteinExistence type="predicted"/>
<sequence length="186" mass="20193">MTASALRKATSKLHNSIGVVSVERKEADKPITSEELAMHSPTRPISPERSTCIAKSRSLTDTVCSLPDQDGKLISTAVISGSFSVAPDQSDIADPALIFTAVVSRGASAPDLRVPANFNENSPDLSDMTFAVPPLRSLETLHNQLSLRQVTDFFDHIMTVKTPVPSPPHSLWHRPLSSTSREMTLY</sequence>
<dbReference type="WBParaSite" id="SBAD_0000398901-mRNA-1">
    <property type="protein sequence ID" value="SBAD_0000398901-mRNA-1"/>
    <property type="gene ID" value="SBAD_0000398901"/>
</dbReference>
<dbReference type="AlphaFoldDB" id="A0A183IJM2"/>